<proteinExistence type="predicted"/>
<comment type="caution">
    <text evidence="1">The sequence shown here is derived from an EMBL/GenBank/DDBJ whole genome shotgun (WGS) entry which is preliminary data.</text>
</comment>
<evidence type="ECO:0000313" key="1">
    <source>
        <dbReference type="EMBL" id="KAK6520005.1"/>
    </source>
</evidence>
<gene>
    <name evidence="1" type="ORF">TWF506_000299</name>
</gene>
<reference evidence="1 2" key="1">
    <citation type="submission" date="2019-10" db="EMBL/GenBank/DDBJ databases">
        <authorList>
            <person name="Palmer J.M."/>
        </authorList>
    </citation>
    <scope>NUCLEOTIDE SEQUENCE [LARGE SCALE GENOMIC DNA]</scope>
    <source>
        <strain evidence="1 2">TWF506</strain>
    </source>
</reference>
<keyword evidence="2" id="KW-1185">Reference proteome</keyword>
<dbReference type="AlphaFoldDB" id="A0AAN8S454"/>
<protein>
    <submittedName>
        <fullName evidence="1">Uncharacterized protein</fullName>
    </submittedName>
</protein>
<evidence type="ECO:0000313" key="2">
    <source>
        <dbReference type="Proteomes" id="UP001307849"/>
    </source>
</evidence>
<name>A0AAN8S454_9PEZI</name>
<dbReference type="EMBL" id="JAVHJM010000001">
    <property type="protein sequence ID" value="KAK6520005.1"/>
    <property type="molecule type" value="Genomic_DNA"/>
</dbReference>
<organism evidence="1 2">
    <name type="scientific">Arthrobotrys conoides</name>
    <dbReference type="NCBI Taxonomy" id="74498"/>
    <lineage>
        <taxon>Eukaryota</taxon>
        <taxon>Fungi</taxon>
        <taxon>Dikarya</taxon>
        <taxon>Ascomycota</taxon>
        <taxon>Pezizomycotina</taxon>
        <taxon>Orbiliomycetes</taxon>
        <taxon>Orbiliales</taxon>
        <taxon>Orbiliaceae</taxon>
        <taxon>Arthrobotrys</taxon>
    </lineage>
</organism>
<sequence length="363" mass="41167">MANIQDTDVIRHSISAFYAEHSKDLKRAQSLHEAAVIGLKAIAEDTWHDQETRTICDKQAEFHASRYHLIRSILDDNHENYLPLILPTTLSAEESINSTFKNEYLTIGLEESLMAEYLAKKEEDPDLVVPAQIKHLFTPITFPPYALTLDSNLPPRQYQITVDMDSTNYSHWLNAHPVDQPDQTCYRLRANRWGKAQFNNVAFYRATEFIMPCIDIKIETVAATGDKKLSAMKSRTIEYTGSNGPRATIERPEFVGKRIWASQKFTYAGRSFVWITPEGKGIMQLPTLYEVENDARNRFKEAEREVEGNELCWGDFKLGQGATATATATTTVTILGAIDQLFEELLLASQMTKLAILLFGHDI</sequence>
<accession>A0AAN8S454</accession>
<dbReference type="Proteomes" id="UP001307849">
    <property type="component" value="Unassembled WGS sequence"/>
</dbReference>